<reference evidence="2 3" key="1">
    <citation type="journal article" date="2015" name="Stand. Genomic Sci.">
        <title>Genomic Encyclopedia of Bacterial and Archaeal Type Strains, Phase III: the genomes of soil and plant-associated and newly described type strains.</title>
        <authorList>
            <person name="Whitman W.B."/>
            <person name="Woyke T."/>
            <person name="Klenk H.P."/>
            <person name="Zhou Y."/>
            <person name="Lilburn T.G."/>
            <person name="Beck B.J."/>
            <person name="De Vos P."/>
            <person name="Vandamme P."/>
            <person name="Eisen J.A."/>
            <person name="Garrity G."/>
            <person name="Hugenholtz P."/>
            <person name="Kyrpides N.C."/>
        </authorList>
    </citation>
    <scope>NUCLEOTIDE SEQUENCE [LARGE SCALE GENOMIC DNA]</scope>
    <source>
        <strain evidence="2 3">CGMCC 1.10115</strain>
    </source>
</reference>
<sequence length="121" mass="13629">MASCRGGIIILALESVVVTGYAKAPQGTAMHEVYKHAGIVLEINFTSHEIIRADFTFITDLTKEFFERILIGYSLKDGVEPLLEMIKRHYFAPSQQAIIVALQAAIQRYWDNISNTKDIIE</sequence>
<accession>A0A562K3H4</accession>
<organism evidence="2 3">
    <name type="scientific">Cytobacillus oceanisediminis</name>
    <dbReference type="NCBI Taxonomy" id="665099"/>
    <lineage>
        <taxon>Bacteria</taxon>
        <taxon>Bacillati</taxon>
        <taxon>Bacillota</taxon>
        <taxon>Bacilli</taxon>
        <taxon>Bacillales</taxon>
        <taxon>Bacillaceae</taxon>
        <taxon>Cytobacillus</taxon>
    </lineage>
</organism>
<dbReference type="RefSeq" id="WP_242020912.1">
    <property type="nucleotide sequence ID" value="NZ_CBCSDC010000004.1"/>
</dbReference>
<name>A0A562K3H4_9BACI</name>
<dbReference type="InterPro" id="IPR024617">
    <property type="entry name" value="DUF3870"/>
</dbReference>
<dbReference type="GeneID" id="65402492"/>
<evidence type="ECO:0000259" key="1">
    <source>
        <dbReference type="Pfam" id="PF12986"/>
    </source>
</evidence>
<dbReference type="AlphaFoldDB" id="A0A562K3H4"/>
<protein>
    <submittedName>
        <fullName evidence="2">Uncharacterized protein DUF3870</fullName>
    </submittedName>
</protein>
<dbReference type="Proteomes" id="UP000318667">
    <property type="component" value="Unassembled WGS sequence"/>
</dbReference>
<proteinExistence type="predicted"/>
<gene>
    <name evidence="2" type="ORF">IQ19_01250</name>
</gene>
<evidence type="ECO:0000313" key="3">
    <source>
        <dbReference type="Proteomes" id="UP000318667"/>
    </source>
</evidence>
<keyword evidence="3" id="KW-1185">Reference proteome</keyword>
<evidence type="ECO:0000313" key="2">
    <source>
        <dbReference type="EMBL" id="TWH89991.1"/>
    </source>
</evidence>
<dbReference type="Pfam" id="PF12986">
    <property type="entry name" value="DUF3870"/>
    <property type="match status" value="1"/>
</dbReference>
<feature type="domain" description="DUF3870" evidence="1">
    <location>
        <begin position="18"/>
        <end position="109"/>
    </location>
</feature>
<dbReference type="EMBL" id="VLKI01000002">
    <property type="protein sequence ID" value="TWH89991.1"/>
    <property type="molecule type" value="Genomic_DNA"/>
</dbReference>
<comment type="caution">
    <text evidence="2">The sequence shown here is derived from an EMBL/GenBank/DDBJ whole genome shotgun (WGS) entry which is preliminary data.</text>
</comment>